<evidence type="ECO:0000313" key="1">
    <source>
        <dbReference type="EMBL" id="GGD99720.1"/>
    </source>
</evidence>
<comment type="caution">
    <text evidence="1">The sequence shown here is derived from an EMBL/GenBank/DDBJ whole genome shotgun (WGS) entry which is preliminary data.</text>
</comment>
<reference evidence="1" key="2">
    <citation type="submission" date="2020-09" db="EMBL/GenBank/DDBJ databases">
        <authorList>
            <person name="Sun Q."/>
            <person name="Zhou Y."/>
        </authorList>
    </citation>
    <scope>NUCLEOTIDE SEQUENCE</scope>
    <source>
        <strain evidence="1">CGMCC 1.15519</strain>
    </source>
</reference>
<protein>
    <recommendedName>
        <fullName evidence="3">PepSY domain-containing protein</fullName>
    </recommendedName>
</protein>
<dbReference type="EMBL" id="BMJM01000001">
    <property type="protein sequence ID" value="GGD99720.1"/>
    <property type="molecule type" value="Genomic_DNA"/>
</dbReference>
<gene>
    <name evidence="1" type="ORF">GCM10011529_02300</name>
</gene>
<dbReference type="AlphaFoldDB" id="A0A917E2V8"/>
<evidence type="ECO:0008006" key="3">
    <source>
        <dbReference type="Google" id="ProtNLM"/>
    </source>
</evidence>
<sequence length="87" mass="9571">MLAALIVAAPVSAGVENQVRELVLAGEILPFEAIRDRVVSQVRGDYIGVEFDAGTRTYRFRFLASGTVINVDVDARTGLRTRKTNNY</sequence>
<dbReference type="Proteomes" id="UP000635071">
    <property type="component" value="Unassembled WGS sequence"/>
</dbReference>
<reference evidence="1" key="1">
    <citation type="journal article" date="2014" name="Int. J. Syst. Evol. Microbiol.">
        <title>Complete genome sequence of Corynebacterium casei LMG S-19264T (=DSM 44701T), isolated from a smear-ripened cheese.</title>
        <authorList>
            <consortium name="US DOE Joint Genome Institute (JGI-PGF)"/>
            <person name="Walter F."/>
            <person name="Albersmeier A."/>
            <person name="Kalinowski J."/>
            <person name="Ruckert C."/>
        </authorList>
    </citation>
    <scope>NUCLEOTIDE SEQUENCE</scope>
    <source>
        <strain evidence="1">CGMCC 1.15519</strain>
    </source>
</reference>
<proteinExistence type="predicted"/>
<evidence type="ECO:0000313" key="2">
    <source>
        <dbReference type="Proteomes" id="UP000635071"/>
    </source>
</evidence>
<accession>A0A917E2V8</accession>
<name>A0A917E2V8_9SPHN</name>
<keyword evidence="2" id="KW-1185">Reference proteome</keyword>
<organism evidence="1 2">
    <name type="scientific">Sandarakinorhabdus glacialis</name>
    <dbReference type="NCBI Taxonomy" id="1614636"/>
    <lineage>
        <taxon>Bacteria</taxon>
        <taxon>Pseudomonadati</taxon>
        <taxon>Pseudomonadota</taxon>
        <taxon>Alphaproteobacteria</taxon>
        <taxon>Sphingomonadales</taxon>
        <taxon>Sphingosinicellaceae</taxon>
        <taxon>Sandarakinorhabdus</taxon>
    </lineage>
</organism>